<evidence type="ECO:0000256" key="1">
    <source>
        <dbReference type="SAM" id="SignalP"/>
    </source>
</evidence>
<dbReference type="SUPFAM" id="SSF54523">
    <property type="entry name" value="Pili subunits"/>
    <property type="match status" value="1"/>
</dbReference>
<reference evidence="3 4" key="1">
    <citation type="submission" date="2019-02" db="EMBL/GenBank/DDBJ databases">
        <title>Deep-cultivation of Planctomycetes and their phenomic and genomic characterization uncovers novel biology.</title>
        <authorList>
            <person name="Wiegand S."/>
            <person name="Jogler M."/>
            <person name="Boedeker C."/>
            <person name="Pinto D."/>
            <person name="Vollmers J."/>
            <person name="Rivas-Marin E."/>
            <person name="Kohn T."/>
            <person name="Peeters S.H."/>
            <person name="Heuer A."/>
            <person name="Rast P."/>
            <person name="Oberbeckmann S."/>
            <person name="Bunk B."/>
            <person name="Jeske O."/>
            <person name="Meyerdierks A."/>
            <person name="Storesund J.E."/>
            <person name="Kallscheuer N."/>
            <person name="Luecker S."/>
            <person name="Lage O.M."/>
            <person name="Pohl T."/>
            <person name="Merkel B.J."/>
            <person name="Hornburger P."/>
            <person name="Mueller R.-W."/>
            <person name="Bruemmer F."/>
            <person name="Labrenz M."/>
            <person name="Spormann A.M."/>
            <person name="Op Den Camp H."/>
            <person name="Overmann J."/>
            <person name="Amann R."/>
            <person name="Jetten M.S.M."/>
            <person name="Mascher T."/>
            <person name="Medema M.H."/>
            <person name="Devos D.P."/>
            <person name="Kaster A.-K."/>
            <person name="Ovreas L."/>
            <person name="Rohde M."/>
            <person name="Galperin M.Y."/>
            <person name="Jogler C."/>
        </authorList>
    </citation>
    <scope>NUCLEOTIDE SEQUENCE [LARGE SCALE GENOMIC DNA]</scope>
    <source>
        <strain evidence="3 4">Pla22</strain>
    </source>
</reference>
<feature type="signal peptide" evidence="1">
    <location>
        <begin position="1"/>
        <end position="18"/>
    </location>
</feature>
<dbReference type="InterPro" id="IPR045584">
    <property type="entry name" value="Pilin-like"/>
</dbReference>
<evidence type="ECO:0000313" key="3">
    <source>
        <dbReference type="EMBL" id="TWT50354.1"/>
    </source>
</evidence>
<comment type="caution">
    <text evidence="3">The sequence shown here is derived from an EMBL/GenBank/DDBJ whole genome shotgun (WGS) entry which is preliminary data.</text>
</comment>
<dbReference type="NCBIfam" id="TIGR04294">
    <property type="entry name" value="pre_pil_HX9DG"/>
    <property type="match status" value="1"/>
</dbReference>
<feature type="chain" id="PRO_5023081142" description="DUF1559 domain-containing protein" evidence="1">
    <location>
        <begin position="19"/>
        <end position="291"/>
    </location>
</feature>
<feature type="domain" description="DUF1559" evidence="2">
    <location>
        <begin position="17"/>
        <end position="269"/>
    </location>
</feature>
<dbReference type="Pfam" id="PF07596">
    <property type="entry name" value="SBP_bac_10"/>
    <property type="match status" value="1"/>
</dbReference>
<dbReference type="InterPro" id="IPR011453">
    <property type="entry name" value="DUF1559"/>
</dbReference>
<keyword evidence="4" id="KW-1185">Reference proteome</keyword>
<sequence length="291" mass="31871" precursor="true">MIAIIGILVSVLLPAVQAARGAARRVTCSNHAKQIALAMHNYHAAYKEFPAGSRQSSPYGFWWGMISQTLPFMEEGVRFESIDFGGGPCGEVMKDIQARGATDASSAPIETLLCPSDPRTEQQLLSGPNGPLPLSGDVGVLYPGNYLGMAGSEDVDITDTYGGCGGVVNGNGIFYTDKAHKFRDILDGTTQTIFFGERAIPDDLGWGWPICGGNECEHYVTSKLGLFMGNHEPTEYFTHLQHYWSWHGEGVHIAMADGSIHYITYNIDYETYTALSTRDEQDKIRNDYLSP</sequence>
<keyword evidence="1" id="KW-0732">Signal</keyword>
<proteinExistence type="predicted"/>
<name>A0A5C5WHR5_9BACT</name>
<dbReference type="EMBL" id="SJPI01000002">
    <property type="protein sequence ID" value="TWT50354.1"/>
    <property type="molecule type" value="Genomic_DNA"/>
</dbReference>
<organism evidence="3 4">
    <name type="scientific">Rubripirellula amarantea</name>
    <dbReference type="NCBI Taxonomy" id="2527999"/>
    <lineage>
        <taxon>Bacteria</taxon>
        <taxon>Pseudomonadati</taxon>
        <taxon>Planctomycetota</taxon>
        <taxon>Planctomycetia</taxon>
        <taxon>Pirellulales</taxon>
        <taxon>Pirellulaceae</taxon>
        <taxon>Rubripirellula</taxon>
    </lineage>
</organism>
<dbReference type="Gene3D" id="3.30.700.10">
    <property type="entry name" value="Glycoprotein, Type 4 Pilin"/>
    <property type="match status" value="1"/>
</dbReference>
<accession>A0A5C5WHR5</accession>
<dbReference type="InterPro" id="IPR027558">
    <property type="entry name" value="Pre_pil_HX9DG_C"/>
</dbReference>
<dbReference type="PANTHER" id="PTHR30093:SF2">
    <property type="entry name" value="TYPE II SECRETION SYSTEM PROTEIN H"/>
    <property type="match status" value="1"/>
</dbReference>
<evidence type="ECO:0000259" key="2">
    <source>
        <dbReference type="Pfam" id="PF07596"/>
    </source>
</evidence>
<gene>
    <name evidence="3" type="ORF">Pla22_30960</name>
</gene>
<dbReference type="AlphaFoldDB" id="A0A5C5WHR5"/>
<dbReference type="Proteomes" id="UP000316598">
    <property type="component" value="Unassembled WGS sequence"/>
</dbReference>
<dbReference type="PANTHER" id="PTHR30093">
    <property type="entry name" value="GENERAL SECRETION PATHWAY PROTEIN G"/>
    <property type="match status" value="1"/>
</dbReference>
<protein>
    <recommendedName>
        <fullName evidence="2">DUF1559 domain-containing protein</fullName>
    </recommendedName>
</protein>
<evidence type="ECO:0000313" key="4">
    <source>
        <dbReference type="Proteomes" id="UP000316598"/>
    </source>
</evidence>